<dbReference type="EMBL" id="WTYW01000003">
    <property type="protein sequence ID" value="MXO86548.1"/>
    <property type="molecule type" value="Genomic_DNA"/>
</dbReference>
<evidence type="ECO:0000313" key="5">
    <source>
        <dbReference type="EMBL" id="MXO86548.1"/>
    </source>
</evidence>
<dbReference type="InterPro" id="IPR018490">
    <property type="entry name" value="cNMP-bd_dom_sf"/>
</dbReference>
<dbReference type="Gene3D" id="2.60.120.10">
    <property type="entry name" value="Jelly Rolls"/>
    <property type="match status" value="1"/>
</dbReference>
<reference evidence="5 6" key="1">
    <citation type="submission" date="2019-12" db="EMBL/GenBank/DDBJ databases">
        <title>Genomic-based taxomic classification of the family Erythrobacteraceae.</title>
        <authorList>
            <person name="Xu L."/>
        </authorList>
    </citation>
    <scope>NUCLEOTIDE SEQUENCE [LARGE SCALE GENOMIC DNA]</scope>
    <source>
        <strain evidence="5 6">MCCC 1A09962</strain>
    </source>
</reference>
<accession>A0A844ZFJ8</accession>
<gene>
    <name evidence="5" type="ORF">GRI38_10985</name>
</gene>
<sequence length="251" mass="28600">MDFPLTGKFLAGRRREVLQDEDWHLLEEAFDQVLEFPDATKIQSGAGNENRCCLVVEGFVFKIRWTGQQRCIVGVAVPGDFIDLPNYTLAYLDYEVVAAGPVKLATLPHYEIDRIAQTSPPIARALWLATLIDASIHRQWIEILERLDAPRRIIHIYTELSSRLGLDDCGIIHCLRTPFKQRDLADMCGLSAIHVNRAIAKLRADEIADIRRGDLYTSDWDKLRKFARFDPRYLYMSENILRDGVLGGSQA</sequence>
<dbReference type="SUPFAM" id="SSF46785">
    <property type="entry name" value="Winged helix' DNA-binding domain"/>
    <property type="match status" value="1"/>
</dbReference>
<keyword evidence="1" id="KW-0805">Transcription regulation</keyword>
<keyword evidence="3" id="KW-0804">Transcription</keyword>
<feature type="domain" description="HTH crp-type" evidence="4">
    <location>
        <begin position="170"/>
        <end position="225"/>
    </location>
</feature>
<dbReference type="InterPro" id="IPR036390">
    <property type="entry name" value="WH_DNA-bd_sf"/>
</dbReference>
<dbReference type="SUPFAM" id="SSF51206">
    <property type="entry name" value="cAMP-binding domain-like"/>
    <property type="match status" value="1"/>
</dbReference>
<dbReference type="InterPro" id="IPR036388">
    <property type="entry name" value="WH-like_DNA-bd_sf"/>
</dbReference>
<dbReference type="GO" id="GO:0006355">
    <property type="term" value="P:regulation of DNA-templated transcription"/>
    <property type="evidence" value="ECO:0007669"/>
    <property type="project" value="InterPro"/>
</dbReference>
<dbReference type="OrthoDB" id="6155297at2"/>
<dbReference type="InterPro" id="IPR012318">
    <property type="entry name" value="HTH_CRP"/>
</dbReference>
<comment type="caution">
    <text evidence="5">The sequence shown here is derived from an EMBL/GenBank/DDBJ whole genome shotgun (WGS) entry which is preliminary data.</text>
</comment>
<proteinExistence type="predicted"/>
<dbReference type="Proteomes" id="UP000433104">
    <property type="component" value="Unassembled WGS sequence"/>
</dbReference>
<dbReference type="InterPro" id="IPR014710">
    <property type="entry name" value="RmlC-like_jellyroll"/>
</dbReference>
<evidence type="ECO:0000256" key="1">
    <source>
        <dbReference type="ARBA" id="ARBA00023015"/>
    </source>
</evidence>
<dbReference type="Pfam" id="PF13545">
    <property type="entry name" value="HTH_Crp_2"/>
    <property type="match status" value="1"/>
</dbReference>
<dbReference type="GO" id="GO:0003677">
    <property type="term" value="F:DNA binding"/>
    <property type="evidence" value="ECO:0007669"/>
    <property type="project" value="UniProtKB-KW"/>
</dbReference>
<keyword evidence="6" id="KW-1185">Reference proteome</keyword>
<evidence type="ECO:0000313" key="6">
    <source>
        <dbReference type="Proteomes" id="UP000433104"/>
    </source>
</evidence>
<evidence type="ECO:0000259" key="4">
    <source>
        <dbReference type="Pfam" id="PF13545"/>
    </source>
</evidence>
<dbReference type="RefSeq" id="WP_160683715.1">
    <property type="nucleotide sequence ID" value="NZ_WTYW01000003.1"/>
</dbReference>
<evidence type="ECO:0000256" key="3">
    <source>
        <dbReference type="ARBA" id="ARBA00023163"/>
    </source>
</evidence>
<protein>
    <submittedName>
        <fullName evidence="5">Helix-turn-helix domain-containing protein</fullName>
    </submittedName>
</protein>
<organism evidence="5 6">
    <name type="scientific">Parapontixanthobacter aurantiacus</name>
    <dbReference type="NCBI Taxonomy" id="1463599"/>
    <lineage>
        <taxon>Bacteria</taxon>
        <taxon>Pseudomonadati</taxon>
        <taxon>Pseudomonadota</taxon>
        <taxon>Alphaproteobacteria</taxon>
        <taxon>Sphingomonadales</taxon>
        <taxon>Erythrobacteraceae</taxon>
        <taxon>Parapontixanthobacter</taxon>
    </lineage>
</organism>
<dbReference type="AlphaFoldDB" id="A0A844ZFJ8"/>
<keyword evidence="2" id="KW-0238">DNA-binding</keyword>
<evidence type="ECO:0000256" key="2">
    <source>
        <dbReference type="ARBA" id="ARBA00023125"/>
    </source>
</evidence>
<name>A0A844ZFJ8_9SPHN</name>
<dbReference type="Gene3D" id="1.10.10.10">
    <property type="entry name" value="Winged helix-like DNA-binding domain superfamily/Winged helix DNA-binding domain"/>
    <property type="match status" value="1"/>
</dbReference>